<organism evidence="5 6">
    <name type="scientific">Saccharopolyspora halophila</name>
    <dbReference type="NCBI Taxonomy" id="405551"/>
    <lineage>
        <taxon>Bacteria</taxon>
        <taxon>Bacillati</taxon>
        <taxon>Actinomycetota</taxon>
        <taxon>Actinomycetes</taxon>
        <taxon>Pseudonocardiales</taxon>
        <taxon>Pseudonocardiaceae</taxon>
        <taxon>Saccharopolyspora</taxon>
    </lineage>
</organism>
<dbReference type="SMART" id="SM00644">
    <property type="entry name" value="Ami_2"/>
    <property type="match status" value="1"/>
</dbReference>
<evidence type="ECO:0000256" key="1">
    <source>
        <dbReference type="ARBA" id="ARBA00007553"/>
    </source>
</evidence>
<evidence type="ECO:0000259" key="4">
    <source>
        <dbReference type="SMART" id="SM00701"/>
    </source>
</evidence>
<dbReference type="InterPro" id="IPR015510">
    <property type="entry name" value="PGRP"/>
</dbReference>
<dbReference type="InterPro" id="IPR006619">
    <property type="entry name" value="PGRP_domain_met/bac"/>
</dbReference>
<comment type="caution">
    <text evidence="5">The sequence shown here is derived from an EMBL/GenBank/DDBJ whole genome shotgun (WGS) entry which is preliminary data.</text>
</comment>
<dbReference type="CDD" id="cd06583">
    <property type="entry name" value="PGRP"/>
    <property type="match status" value="1"/>
</dbReference>
<evidence type="ECO:0000259" key="3">
    <source>
        <dbReference type="SMART" id="SM00644"/>
    </source>
</evidence>
<dbReference type="RefSeq" id="WP_344126381.1">
    <property type="nucleotide sequence ID" value="NZ_BAAARA010000002.1"/>
</dbReference>
<dbReference type="Gene3D" id="3.40.80.10">
    <property type="entry name" value="Peptidoglycan recognition protein-like"/>
    <property type="match status" value="1"/>
</dbReference>
<evidence type="ECO:0000313" key="6">
    <source>
        <dbReference type="Proteomes" id="UP001501218"/>
    </source>
</evidence>
<feature type="signal peptide" evidence="2">
    <location>
        <begin position="1"/>
        <end position="29"/>
    </location>
</feature>
<proteinExistence type="inferred from homology"/>
<comment type="similarity">
    <text evidence="1">Belongs to the N-acetylmuramoyl-L-alanine amidase 2 family.</text>
</comment>
<dbReference type="Pfam" id="PF01510">
    <property type="entry name" value="Amidase_2"/>
    <property type="match status" value="1"/>
</dbReference>
<evidence type="ECO:0008006" key="7">
    <source>
        <dbReference type="Google" id="ProtNLM"/>
    </source>
</evidence>
<sequence>MPFRTAARLGTSALLTAALLPLASPTATAEPAPKTETVHVPLREVTAARSGAHRVRTDTPFKMVGLTWSGADPDRIEVRTRTGGGWGAWTPLETLPESRATEALWTGSGNDAEVRAFRDRRNVTAELEFVGINPPATAPSRTSPGALPGAPPVITRAQWGADESKMIWRPERTRLEAAAVHHTAGSNDYSCADSASIVRGIYQYHAVELGWGDIGYHALVDKCGTIYQGRAGGLAGNVVGGHAGGFNEHTFGVSMMGNYHRVDPSPKTLDSVSRITEWKLSGAGVRADDRVRLTSGGARSSKYPAGTSVELPAIFAHRDVSKTVCPGRYGYAHLGEIRSRVADLQRAPQP</sequence>
<dbReference type="Proteomes" id="UP001501218">
    <property type="component" value="Unassembled WGS sequence"/>
</dbReference>
<dbReference type="InterPro" id="IPR036505">
    <property type="entry name" value="Amidase/PGRP_sf"/>
</dbReference>
<accession>A0ABN3FN70</accession>
<keyword evidence="2" id="KW-0732">Signal</keyword>
<dbReference type="EMBL" id="BAAARA010000002">
    <property type="protein sequence ID" value="GAA2333886.1"/>
    <property type="molecule type" value="Genomic_DNA"/>
</dbReference>
<evidence type="ECO:0000256" key="2">
    <source>
        <dbReference type="SAM" id="SignalP"/>
    </source>
</evidence>
<evidence type="ECO:0000313" key="5">
    <source>
        <dbReference type="EMBL" id="GAA2333886.1"/>
    </source>
</evidence>
<dbReference type="PANTHER" id="PTHR11022:SF41">
    <property type="entry name" value="PEPTIDOGLYCAN-RECOGNITION PROTEIN LC-RELATED"/>
    <property type="match status" value="1"/>
</dbReference>
<gene>
    <name evidence="5" type="ORF">GCM10009854_06650</name>
</gene>
<reference evidence="5 6" key="1">
    <citation type="journal article" date="2019" name="Int. J. Syst. Evol. Microbiol.">
        <title>The Global Catalogue of Microorganisms (GCM) 10K type strain sequencing project: providing services to taxonomists for standard genome sequencing and annotation.</title>
        <authorList>
            <consortium name="The Broad Institute Genomics Platform"/>
            <consortium name="The Broad Institute Genome Sequencing Center for Infectious Disease"/>
            <person name="Wu L."/>
            <person name="Ma J."/>
        </authorList>
    </citation>
    <scope>NUCLEOTIDE SEQUENCE [LARGE SCALE GENOMIC DNA]</scope>
    <source>
        <strain evidence="5 6">JCM 16221</strain>
    </source>
</reference>
<feature type="chain" id="PRO_5045901025" description="N-acetylmuramoyl-L-alanine amidase" evidence="2">
    <location>
        <begin position="30"/>
        <end position="350"/>
    </location>
</feature>
<keyword evidence="6" id="KW-1185">Reference proteome</keyword>
<dbReference type="SUPFAM" id="SSF55846">
    <property type="entry name" value="N-acetylmuramoyl-L-alanine amidase-like"/>
    <property type="match status" value="1"/>
</dbReference>
<feature type="domain" description="Peptidoglycan recognition protein family" evidence="4">
    <location>
        <begin position="151"/>
        <end position="298"/>
    </location>
</feature>
<dbReference type="SMART" id="SM00701">
    <property type="entry name" value="PGRP"/>
    <property type="match status" value="1"/>
</dbReference>
<dbReference type="PANTHER" id="PTHR11022">
    <property type="entry name" value="PEPTIDOGLYCAN RECOGNITION PROTEIN"/>
    <property type="match status" value="1"/>
</dbReference>
<name>A0ABN3FN70_9PSEU</name>
<feature type="domain" description="N-acetylmuramoyl-L-alanine amidase" evidence="3">
    <location>
        <begin position="164"/>
        <end position="327"/>
    </location>
</feature>
<protein>
    <recommendedName>
        <fullName evidence="7">N-acetylmuramoyl-L-alanine amidase</fullName>
    </recommendedName>
</protein>
<dbReference type="InterPro" id="IPR002502">
    <property type="entry name" value="Amidase_domain"/>
</dbReference>